<protein>
    <submittedName>
        <fullName evidence="1">Uncharacterized protein</fullName>
    </submittedName>
</protein>
<accession>A0AAU7TG69</accession>
<sequence>MTADNAEHPGRRRAIATVDELFRDAVPVRSAEDLAEDGVFDDGELDEFLADLGAMRRADIA</sequence>
<proteinExistence type="predicted"/>
<dbReference type="RefSeq" id="WP_350278519.1">
    <property type="nucleotide sequence ID" value="NZ_CP158165.1"/>
</dbReference>
<reference evidence="1" key="1">
    <citation type="submission" date="2024-06" db="EMBL/GenBank/DDBJ databases">
        <title>Kribbella sp. strain HUAS MG21 genome sequences.</title>
        <authorList>
            <person name="Mo P."/>
        </authorList>
    </citation>
    <scope>NUCLEOTIDE SEQUENCE</scope>
    <source>
        <strain evidence="1">HUAS MG21</strain>
    </source>
</reference>
<organism evidence="1">
    <name type="scientific">Kribbella sp. HUAS MG21</name>
    <dbReference type="NCBI Taxonomy" id="3160966"/>
    <lineage>
        <taxon>Bacteria</taxon>
        <taxon>Bacillati</taxon>
        <taxon>Actinomycetota</taxon>
        <taxon>Actinomycetes</taxon>
        <taxon>Propionibacteriales</taxon>
        <taxon>Kribbellaceae</taxon>
        <taxon>Kribbella</taxon>
    </lineage>
</organism>
<dbReference type="EMBL" id="CP158165">
    <property type="protein sequence ID" value="XBV25711.1"/>
    <property type="molecule type" value="Genomic_DNA"/>
</dbReference>
<evidence type="ECO:0000313" key="1">
    <source>
        <dbReference type="EMBL" id="XBV25711.1"/>
    </source>
</evidence>
<gene>
    <name evidence="1" type="ORF">ABN611_04660</name>
</gene>
<name>A0AAU7TG69_9ACTN</name>
<dbReference type="AlphaFoldDB" id="A0AAU7TG69"/>